<evidence type="ECO:0000313" key="3">
    <source>
        <dbReference type="Proteomes" id="UP000320722"/>
    </source>
</evidence>
<feature type="transmembrane region" description="Helical" evidence="1">
    <location>
        <begin position="43"/>
        <end position="69"/>
    </location>
</feature>
<feature type="transmembrane region" description="Helical" evidence="1">
    <location>
        <begin position="12"/>
        <end position="31"/>
    </location>
</feature>
<dbReference type="RefSeq" id="WP_145044607.1">
    <property type="nucleotide sequence ID" value="NZ_CP036347.1"/>
</dbReference>
<evidence type="ECO:0000256" key="1">
    <source>
        <dbReference type="SAM" id="Phobius"/>
    </source>
</evidence>
<keyword evidence="1" id="KW-1133">Transmembrane helix</keyword>
<organism evidence="2 3">
    <name type="scientific">Gimesia chilikensis</name>
    <dbReference type="NCBI Taxonomy" id="2605989"/>
    <lineage>
        <taxon>Bacteria</taxon>
        <taxon>Pseudomonadati</taxon>
        <taxon>Planctomycetota</taxon>
        <taxon>Planctomycetia</taxon>
        <taxon>Planctomycetales</taxon>
        <taxon>Planctomycetaceae</taxon>
        <taxon>Gimesia</taxon>
    </lineage>
</organism>
<keyword evidence="1" id="KW-0812">Transmembrane</keyword>
<dbReference type="EMBL" id="CP036347">
    <property type="protein sequence ID" value="QDU05957.1"/>
    <property type="molecule type" value="Genomic_DNA"/>
</dbReference>
<proteinExistence type="predicted"/>
<evidence type="ECO:0000313" key="2">
    <source>
        <dbReference type="EMBL" id="QDU05957.1"/>
    </source>
</evidence>
<reference evidence="2 3" key="1">
    <citation type="submission" date="2019-02" db="EMBL/GenBank/DDBJ databases">
        <title>Deep-cultivation of Planctomycetes and their phenomic and genomic characterization uncovers novel biology.</title>
        <authorList>
            <person name="Wiegand S."/>
            <person name="Jogler M."/>
            <person name="Boedeker C."/>
            <person name="Pinto D."/>
            <person name="Vollmers J."/>
            <person name="Rivas-Marin E."/>
            <person name="Kohn T."/>
            <person name="Peeters S.H."/>
            <person name="Heuer A."/>
            <person name="Rast P."/>
            <person name="Oberbeckmann S."/>
            <person name="Bunk B."/>
            <person name="Jeske O."/>
            <person name="Meyerdierks A."/>
            <person name="Storesund J.E."/>
            <person name="Kallscheuer N."/>
            <person name="Luecker S."/>
            <person name="Lage O.M."/>
            <person name="Pohl T."/>
            <person name="Merkel B.J."/>
            <person name="Hornburger P."/>
            <person name="Mueller R.-W."/>
            <person name="Bruemmer F."/>
            <person name="Labrenz M."/>
            <person name="Spormann A.M."/>
            <person name="Op den Camp H."/>
            <person name="Overmann J."/>
            <person name="Amann R."/>
            <person name="Jetten M.S.M."/>
            <person name="Mascher T."/>
            <person name="Medema M.H."/>
            <person name="Devos D.P."/>
            <person name="Kaster A.-K."/>
            <person name="Ovreas L."/>
            <person name="Rohde M."/>
            <person name="Galperin M.Y."/>
            <person name="Jogler C."/>
        </authorList>
    </citation>
    <scope>NUCLEOTIDE SEQUENCE [LARGE SCALE GENOMIC DNA]</scope>
    <source>
        <strain evidence="2 3">V6</strain>
    </source>
</reference>
<gene>
    <name evidence="2" type="ORF">V6x_57010</name>
</gene>
<dbReference type="Proteomes" id="UP000320722">
    <property type="component" value="Chromosome"/>
</dbReference>
<sequence>MSGQPRTSKLTILGRIGALGASLGTTFFYVLGALGISAAIGPIWIGVLGIGLFVFVMWTIIRFLGWVIAGDDPAYQQYIAEGGDPYFDGLPPPFNTDSWTQRIGGLSEPVTDFVPPDHWLYQCQRCGARVEHEIDVCWNCGNGNDTMQCHCCGIIVREPSFGAFETTGVICPQCNSVIRAYPLSKET</sequence>
<keyword evidence="1" id="KW-0472">Membrane</keyword>
<dbReference type="AlphaFoldDB" id="A0A517WL24"/>
<name>A0A517WL24_9PLAN</name>
<accession>A0A517WL24</accession>
<protein>
    <submittedName>
        <fullName evidence="2">Uncharacterized protein</fullName>
    </submittedName>
</protein>